<evidence type="ECO:0000259" key="12">
    <source>
        <dbReference type="PROSITE" id="PS51012"/>
    </source>
</evidence>
<keyword evidence="9" id="KW-0625">Polysaccharide transport</keyword>
<protein>
    <recommendedName>
        <fullName evidence="11">Transport permease protein</fullName>
    </recommendedName>
</protein>
<feature type="transmembrane region" description="Helical" evidence="11">
    <location>
        <begin position="109"/>
        <end position="127"/>
    </location>
</feature>
<dbReference type="PANTHER" id="PTHR30413:SF10">
    <property type="entry name" value="CAPSULE POLYSACCHARIDE EXPORT INNER-MEMBRANE PROTEIN CTRC"/>
    <property type="match status" value="1"/>
</dbReference>
<proteinExistence type="inferred from homology"/>
<evidence type="ECO:0000256" key="9">
    <source>
        <dbReference type="ARBA" id="ARBA00023047"/>
    </source>
</evidence>
<comment type="subcellular location">
    <subcellularLocation>
        <location evidence="11">Cell inner membrane</location>
        <topology evidence="11">Multi-pass membrane protein</topology>
    </subcellularLocation>
    <subcellularLocation>
        <location evidence="1">Cell membrane</location>
        <topology evidence="1">Multi-pass membrane protein</topology>
    </subcellularLocation>
</comment>
<evidence type="ECO:0000256" key="1">
    <source>
        <dbReference type="ARBA" id="ARBA00004651"/>
    </source>
</evidence>
<dbReference type="KEGG" id="halc:EY643_00925"/>
<comment type="similarity">
    <text evidence="2 11">Belongs to the ABC-2 integral membrane protein family.</text>
</comment>
<dbReference type="EMBL" id="CP036422">
    <property type="protein sequence ID" value="QFU74324.1"/>
    <property type="molecule type" value="Genomic_DNA"/>
</dbReference>
<dbReference type="PROSITE" id="PS51012">
    <property type="entry name" value="ABC_TM2"/>
    <property type="match status" value="1"/>
</dbReference>
<name>A0A5P9NGJ5_9GAMM</name>
<keyword evidence="10 11" id="KW-0472">Membrane</keyword>
<keyword evidence="14" id="KW-1185">Reference proteome</keyword>
<sequence length="259" mass="29441">MTLRQTLRLIDIQAKLSLKSDASKYYLGYIWWILEPLLYVFVFYVVFDIVLERKRADFLVFLMCGKLPFLWFTKSVTQASSSIVTSAGLIGKANIPKAVFPLTVIQEGVYRQSAVFAFLLCVVPFYGGHPVTGVWFAIIPVILVLYLMILFFGLLGSILVCYIRDISLLISLGMIFLMFTSGIFWDIRSLPDPAMTDFILTYNPMAFLLDAFRQVLMYSEYPDFKLLSTLALIFIVGIAGDLWLMRKLNSRLALKALTA</sequence>
<feature type="domain" description="ABC transmembrane type-2" evidence="12">
    <location>
        <begin position="27"/>
        <end position="248"/>
    </location>
</feature>
<dbReference type="PRINTS" id="PR00164">
    <property type="entry name" value="ABC2TRNSPORT"/>
</dbReference>
<evidence type="ECO:0000256" key="11">
    <source>
        <dbReference type="RuleBase" id="RU361157"/>
    </source>
</evidence>
<feature type="transmembrane region" description="Helical" evidence="11">
    <location>
        <begin position="166"/>
        <end position="185"/>
    </location>
</feature>
<gene>
    <name evidence="13" type="ORF">EY643_00925</name>
</gene>
<evidence type="ECO:0000256" key="8">
    <source>
        <dbReference type="ARBA" id="ARBA00022989"/>
    </source>
</evidence>
<dbReference type="Pfam" id="PF01061">
    <property type="entry name" value="ABC2_membrane"/>
    <property type="match status" value="1"/>
</dbReference>
<dbReference type="GO" id="GO:0015774">
    <property type="term" value="P:polysaccharide transport"/>
    <property type="evidence" value="ECO:0007669"/>
    <property type="project" value="UniProtKB-KW"/>
</dbReference>
<dbReference type="GO" id="GO:0140359">
    <property type="term" value="F:ABC-type transporter activity"/>
    <property type="evidence" value="ECO:0007669"/>
    <property type="project" value="InterPro"/>
</dbReference>
<dbReference type="AlphaFoldDB" id="A0A5P9NGJ5"/>
<reference evidence="13 14" key="1">
    <citation type="submission" date="2019-02" db="EMBL/GenBank/DDBJ databases">
        <authorList>
            <person name="Li S.-H."/>
        </authorList>
    </citation>
    <scope>NUCLEOTIDE SEQUENCE [LARGE SCALE GENOMIC DNA]</scope>
    <source>
        <strain evidence="13 14">IMCC14385</strain>
    </source>
</reference>
<comment type="caution">
    <text evidence="11">Lacks conserved residue(s) required for the propagation of feature annotation.</text>
</comment>
<organism evidence="13 14">
    <name type="scientific">Halioglobus maricola</name>
    <dbReference type="NCBI Taxonomy" id="2601894"/>
    <lineage>
        <taxon>Bacteria</taxon>
        <taxon>Pseudomonadati</taxon>
        <taxon>Pseudomonadota</taxon>
        <taxon>Gammaproteobacteria</taxon>
        <taxon>Cellvibrionales</taxon>
        <taxon>Halieaceae</taxon>
        <taxon>Halioglobus</taxon>
    </lineage>
</organism>
<keyword evidence="7" id="KW-0972">Capsule biogenesis/degradation</keyword>
<accession>A0A5P9NGJ5</accession>
<dbReference type="OrthoDB" id="9786910at2"/>
<evidence type="ECO:0000256" key="4">
    <source>
        <dbReference type="ARBA" id="ARBA00022475"/>
    </source>
</evidence>
<evidence type="ECO:0000313" key="14">
    <source>
        <dbReference type="Proteomes" id="UP000326287"/>
    </source>
</evidence>
<feature type="transmembrane region" description="Helical" evidence="11">
    <location>
        <begin position="29"/>
        <end position="51"/>
    </location>
</feature>
<evidence type="ECO:0000256" key="6">
    <source>
        <dbReference type="ARBA" id="ARBA00022692"/>
    </source>
</evidence>
<keyword evidence="3 11" id="KW-0813">Transport</keyword>
<dbReference type="GO" id="GO:0015920">
    <property type="term" value="P:lipopolysaccharide transport"/>
    <property type="evidence" value="ECO:0007669"/>
    <property type="project" value="TreeGrafter"/>
</dbReference>
<feature type="transmembrane region" description="Helical" evidence="11">
    <location>
        <begin position="226"/>
        <end position="245"/>
    </location>
</feature>
<keyword evidence="5" id="KW-0762">Sugar transport</keyword>
<dbReference type="InterPro" id="IPR013525">
    <property type="entry name" value="ABC2_TM"/>
</dbReference>
<evidence type="ECO:0000313" key="13">
    <source>
        <dbReference type="EMBL" id="QFU74324.1"/>
    </source>
</evidence>
<evidence type="ECO:0000256" key="7">
    <source>
        <dbReference type="ARBA" id="ARBA00022903"/>
    </source>
</evidence>
<evidence type="ECO:0000256" key="5">
    <source>
        <dbReference type="ARBA" id="ARBA00022597"/>
    </source>
</evidence>
<dbReference type="Proteomes" id="UP000326287">
    <property type="component" value="Chromosome"/>
</dbReference>
<evidence type="ECO:0000256" key="10">
    <source>
        <dbReference type="ARBA" id="ARBA00023136"/>
    </source>
</evidence>
<evidence type="ECO:0000256" key="2">
    <source>
        <dbReference type="ARBA" id="ARBA00007783"/>
    </source>
</evidence>
<keyword evidence="8 11" id="KW-1133">Transmembrane helix</keyword>
<keyword evidence="6 11" id="KW-0812">Transmembrane</keyword>
<dbReference type="PANTHER" id="PTHR30413">
    <property type="entry name" value="INNER MEMBRANE TRANSPORT PERMEASE"/>
    <property type="match status" value="1"/>
</dbReference>
<keyword evidence="4 11" id="KW-1003">Cell membrane</keyword>
<dbReference type="RefSeq" id="WP_152660435.1">
    <property type="nucleotide sequence ID" value="NZ_CP036422.1"/>
</dbReference>
<dbReference type="InterPro" id="IPR000412">
    <property type="entry name" value="ABC_2_transport"/>
</dbReference>
<dbReference type="InterPro" id="IPR047817">
    <property type="entry name" value="ABC2_TM_bact-type"/>
</dbReference>
<dbReference type="GO" id="GO:0043190">
    <property type="term" value="C:ATP-binding cassette (ABC) transporter complex"/>
    <property type="evidence" value="ECO:0007669"/>
    <property type="project" value="InterPro"/>
</dbReference>
<feature type="transmembrane region" description="Helical" evidence="11">
    <location>
        <begin position="133"/>
        <end position="154"/>
    </location>
</feature>
<evidence type="ECO:0000256" key="3">
    <source>
        <dbReference type="ARBA" id="ARBA00022448"/>
    </source>
</evidence>